<name>A0ABN2KDG3_9MICC</name>
<evidence type="ECO:0000256" key="1">
    <source>
        <dbReference type="SAM" id="MobiDB-lite"/>
    </source>
</evidence>
<feature type="compositionally biased region" description="Low complexity" evidence="1">
    <location>
        <begin position="45"/>
        <end position="57"/>
    </location>
</feature>
<gene>
    <name evidence="2" type="ORF">GCM10009767_10770</name>
</gene>
<dbReference type="Proteomes" id="UP001501204">
    <property type="component" value="Unassembled WGS sequence"/>
</dbReference>
<organism evidence="2 3">
    <name type="scientific">Kocuria aegyptia</name>
    <dbReference type="NCBI Taxonomy" id="330943"/>
    <lineage>
        <taxon>Bacteria</taxon>
        <taxon>Bacillati</taxon>
        <taxon>Actinomycetota</taxon>
        <taxon>Actinomycetes</taxon>
        <taxon>Micrococcales</taxon>
        <taxon>Micrococcaceae</taxon>
        <taxon>Kocuria</taxon>
    </lineage>
</organism>
<comment type="caution">
    <text evidence="2">The sequence shown here is derived from an EMBL/GenBank/DDBJ whole genome shotgun (WGS) entry which is preliminary data.</text>
</comment>
<evidence type="ECO:0000313" key="2">
    <source>
        <dbReference type="EMBL" id="GAA1753556.1"/>
    </source>
</evidence>
<protein>
    <submittedName>
        <fullName evidence="2">Uncharacterized protein</fullName>
    </submittedName>
</protein>
<keyword evidence="3" id="KW-1185">Reference proteome</keyword>
<sequence>MAAPEKHPDERGGRVSRMVVEARPGPATEAGAPLRAARPSRVGPAGAAEAAAQAARARSYRYGHPGTVL</sequence>
<accession>A0ABN2KDG3</accession>
<feature type="region of interest" description="Disordered" evidence="1">
    <location>
        <begin position="24"/>
        <end position="69"/>
    </location>
</feature>
<proteinExistence type="predicted"/>
<reference evidence="2 3" key="1">
    <citation type="journal article" date="2019" name="Int. J. Syst. Evol. Microbiol.">
        <title>The Global Catalogue of Microorganisms (GCM) 10K type strain sequencing project: providing services to taxonomists for standard genome sequencing and annotation.</title>
        <authorList>
            <consortium name="The Broad Institute Genomics Platform"/>
            <consortium name="The Broad Institute Genome Sequencing Center for Infectious Disease"/>
            <person name="Wu L."/>
            <person name="Ma J."/>
        </authorList>
    </citation>
    <scope>NUCLEOTIDE SEQUENCE [LARGE SCALE GENOMIC DNA]</scope>
    <source>
        <strain evidence="2 3">JCM 14735</strain>
    </source>
</reference>
<dbReference type="EMBL" id="BAAAOA010000012">
    <property type="protein sequence ID" value="GAA1753556.1"/>
    <property type="molecule type" value="Genomic_DNA"/>
</dbReference>
<evidence type="ECO:0000313" key="3">
    <source>
        <dbReference type="Proteomes" id="UP001501204"/>
    </source>
</evidence>